<reference evidence="2" key="1">
    <citation type="submission" date="2018-11" db="EMBL/GenBank/DDBJ databases">
        <authorList>
            <consortium name="Pathogen Informatics"/>
        </authorList>
    </citation>
    <scope>NUCLEOTIDE SEQUENCE</scope>
</reference>
<dbReference type="Proteomes" id="UP000784294">
    <property type="component" value="Unassembled WGS sequence"/>
</dbReference>
<organism evidence="2 3">
    <name type="scientific">Protopolystoma xenopodis</name>
    <dbReference type="NCBI Taxonomy" id="117903"/>
    <lineage>
        <taxon>Eukaryota</taxon>
        <taxon>Metazoa</taxon>
        <taxon>Spiralia</taxon>
        <taxon>Lophotrochozoa</taxon>
        <taxon>Platyhelminthes</taxon>
        <taxon>Monogenea</taxon>
        <taxon>Polyopisthocotylea</taxon>
        <taxon>Polystomatidea</taxon>
        <taxon>Polystomatidae</taxon>
        <taxon>Protopolystoma</taxon>
    </lineage>
</organism>
<sequence length="453" mass="50176">ANSEAEKSGLRILAPILGGSSRETFSNFYHPLTHLPKDTHFSCASEKPLFGHRQNEDVKESALVVKKYGEQTTKRDMKIPNSWVLKKTYQLNQKNKSQHDAGLIELFQEPYLKLPFTTAPEGQSRPYLSISAYPYVTPPSAYSKNISKPHLASETNSNSQSAKNFPIRTPQLSPSCHTCNSMLATVDKTISFPSSLRYACIRETQARDYKSPHQPSSKSSLQPQEGFLCPTTSRVDTADKRQPFIITDVKRPLVSTQICQGAHLESLQQVCDSAAFLALPIAESSLFNTSNELILPQVPERMLRIPRTTQPLQTPRHNDLPSSTKVRLARIQDTQDWHQLVGTKHYWRISLSESEQAGANPKKTILTRPDACSSGINSPCSTSNVATPSVFASYNSCDSPCTLTAETMPPSSPLQKLQFNLPGFHVTATSNMESGDFTSSLSPAAFPRQLSFE</sequence>
<keyword evidence="3" id="KW-1185">Reference proteome</keyword>
<feature type="non-terminal residue" evidence="2">
    <location>
        <position position="1"/>
    </location>
</feature>
<dbReference type="AlphaFoldDB" id="A0A3S4ZXE5"/>
<evidence type="ECO:0000313" key="2">
    <source>
        <dbReference type="EMBL" id="VEL14368.1"/>
    </source>
</evidence>
<evidence type="ECO:0000256" key="1">
    <source>
        <dbReference type="SAM" id="MobiDB-lite"/>
    </source>
</evidence>
<evidence type="ECO:0000313" key="3">
    <source>
        <dbReference type="Proteomes" id="UP000784294"/>
    </source>
</evidence>
<feature type="region of interest" description="Disordered" evidence="1">
    <location>
        <begin position="207"/>
        <end position="228"/>
    </location>
</feature>
<feature type="compositionally biased region" description="Polar residues" evidence="1">
    <location>
        <begin position="153"/>
        <end position="163"/>
    </location>
</feature>
<accession>A0A3S4ZXE5</accession>
<protein>
    <submittedName>
        <fullName evidence="2">Uncharacterized protein</fullName>
    </submittedName>
</protein>
<feature type="compositionally biased region" description="Polar residues" evidence="1">
    <location>
        <begin position="213"/>
        <end position="223"/>
    </location>
</feature>
<name>A0A3S4ZXE5_9PLAT</name>
<gene>
    <name evidence="2" type="ORF">PXEA_LOCUS7808</name>
</gene>
<dbReference type="EMBL" id="CAAALY010020909">
    <property type="protein sequence ID" value="VEL14368.1"/>
    <property type="molecule type" value="Genomic_DNA"/>
</dbReference>
<feature type="region of interest" description="Disordered" evidence="1">
    <location>
        <begin position="146"/>
        <end position="168"/>
    </location>
</feature>
<proteinExistence type="predicted"/>
<comment type="caution">
    <text evidence="2">The sequence shown here is derived from an EMBL/GenBank/DDBJ whole genome shotgun (WGS) entry which is preliminary data.</text>
</comment>